<keyword evidence="4" id="KW-1133">Transmembrane helix</keyword>
<feature type="transmembrane region" description="Helical" evidence="4">
    <location>
        <begin position="6"/>
        <end position="27"/>
    </location>
</feature>
<feature type="transmembrane region" description="Helical" evidence="4">
    <location>
        <begin position="288"/>
        <end position="308"/>
    </location>
</feature>
<reference evidence="6 7" key="1">
    <citation type="submission" date="2019-02" db="EMBL/GenBank/DDBJ databases">
        <title>Genomic Encyclopedia of Archaeal and Bacterial Type Strains, Phase II (KMG-II): from individual species to whole genera.</title>
        <authorList>
            <person name="Goeker M."/>
        </authorList>
    </citation>
    <scope>NUCLEOTIDE SEQUENCE [LARGE SCALE GENOMIC DNA]</scope>
    <source>
        <strain evidence="6 7">DSM 18101</strain>
    </source>
</reference>
<dbReference type="PANTHER" id="PTHR43630:SF1">
    <property type="entry name" value="POLY-BETA-1,6-N-ACETYL-D-GLUCOSAMINE SYNTHASE"/>
    <property type="match status" value="1"/>
</dbReference>
<feature type="domain" description="Glycosyltransferase 2-like" evidence="5">
    <location>
        <begin position="44"/>
        <end position="202"/>
    </location>
</feature>
<comment type="caution">
    <text evidence="6">The sequence shown here is derived from an EMBL/GenBank/DDBJ whole genome shotgun (WGS) entry which is preliminary data.</text>
</comment>
<dbReference type="Gene3D" id="3.90.550.10">
    <property type="entry name" value="Spore Coat Polysaccharide Biosynthesis Protein SpsA, Chain A"/>
    <property type="match status" value="1"/>
</dbReference>
<dbReference type="InterPro" id="IPR001173">
    <property type="entry name" value="Glyco_trans_2-like"/>
</dbReference>
<keyword evidence="4" id="KW-0812">Transmembrane</keyword>
<dbReference type="InterPro" id="IPR029044">
    <property type="entry name" value="Nucleotide-diphossugar_trans"/>
</dbReference>
<protein>
    <submittedName>
        <fullName evidence="6">Cellulose synthase/poly-beta-1,6-N-acetylglucosamine synthase-like glycosyltransferase</fullName>
    </submittedName>
</protein>
<gene>
    <name evidence="6" type="ORF">BDD14_4043</name>
</gene>
<accession>A0A4Q7YXJ6</accession>
<dbReference type="SUPFAM" id="SSF53448">
    <property type="entry name" value="Nucleotide-diphospho-sugar transferases"/>
    <property type="match status" value="1"/>
</dbReference>
<evidence type="ECO:0000256" key="2">
    <source>
        <dbReference type="ARBA" id="ARBA00022676"/>
    </source>
</evidence>
<evidence type="ECO:0000259" key="5">
    <source>
        <dbReference type="Pfam" id="PF00535"/>
    </source>
</evidence>
<proteinExistence type="inferred from homology"/>
<feature type="transmembrane region" description="Helical" evidence="4">
    <location>
        <begin position="344"/>
        <end position="364"/>
    </location>
</feature>
<dbReference type="PANTHER" id="PTHR43630">
    <property type="entry name" value="POLY-BETA-1,6-N-ACETYL-D-GLUCOSAMINE SYNTHASE"/>
    <property type="match status" value="1"/>
</dbReference>
<keyword evidence="7" id="KW-1185">Reference proteome</keyword>
<dbReference type="OrthoDB" id="9766299at2"/>
<dbReference type="Pfam" id="PF00535">
    <property type="entry name" value="Glycos_transf_2"/>
    <property type="match status" value="1"/>
</dbReference>
<evidence type="ECO:0000256" key="1">
    <source>
        <dbReference type="ARBA" id="ARBA00006739"/>
    </source>
</evidence>
<evidence type="ECO:0000313" key="6">
    <source>
        <dbReference type="EMBL" id="RZU42458.1"/>
    </source>
</evidence>
<dbReference type="AlphaFoldDB" id="A0A4Q7YXJ6"/>
<dbReference type="EMBL" id="SHKW01000001">
    <property type="protein sequence ID" value="RZU42458.1"/>
    <property type="molecule type" value="Genomic_DNA"/>
</dbReference>
<dbReference type="RefSeq" id="WP_130420285.1">
    <property type="nucleotide sequence ID" value="NZ_SHKW01000001.1"/>
</dbReference>
<name>A0A4Q7YXJ6_9BACT</name>
<evidence type="ECO:0000256" key="4">
    <source>
        <dbReference type="SAM" id="Phobius"/>
    </source>
</evidence>
<comment type="similarity">
    <text evidence="1">Belongs to the glycosyltransferase 2 family.</text>
</comment>
<evidence type="ECO:0000313" key="7">
    <source>
        <dbReference type="Proteomes" id="UP000292958"/>
    </source>
</evidence>
<sequence length="394" mass="43575">MKALFWISLAGIVYTYVGYPLVMFLLARFFSRPWKRADTAASVSIVMAVHNGAQRIQAQVEHLLWLEPELVREVIIVSDGSNDGTAEMLNDLQRSRLQTIILPEQVGKAAALNHAIAHATGEILLFIDIRPKVVPGALQKLLSNFADPSVGCVAGELILNTDGHDAAASAVSGVYWKYEQWIRNCEAAWDSPVGVYGGFYAARRSLVQPFPEGIILDDMFQPLSILRKGYRSVLDRSAIVIDTWPGKVSGEFQRKVRTLAGNYQLFSLAPWTLSSHNRVLFQLISHKLMRLVVPYLFLCMLLTATVLGIHSLEWRVVAVAQWAFWLAAAVSLKTKLPLIHRLASAASALLVLNIAAVAGFYKFIFTSGPLWKIWSPGGQVPTTAIPLERGRESV</sequence>
<dbReference type="CDD" id="cd06439">
    <property type="entry name" value="CESA_like_1"/>
    <property type="match status" value="1"/>
</dbReference>
<dbReference type="GO" id="GO:0016757">
    <property type="term" value="F:glycosyltransferase activity"/>
    <property type="evidence" value="ECO:0007669"/>
    <property type="project" value="UniProtKB-KW"/>
</dbReference>
<keyword evidence="2" id="KW-0328">Glycosyltransferase</keyword>
<organism evidence="6 7">
    <name type="scientific">Edaphobacter modestus</name>
    <dbReference type="NCBI Taxonomy" id="388466"/>
    <lineage>
        <taxon>Bacteria</taxon>
        <taxon>Pseudomonadati</taxon>
        <taxon>Acidobacteriota</taxon>
        <taxon>Terriglobia</taxon>
        <taxon>Terriglobales</taxon>
        <taxon>Acidobacteriaceae</taxon>
        <taxon>Edaphobacter</taxon>
    </lineage>
</organism>
<keyword evidence="4" id="KW-0472">Membrane</keyword>
<keyword evidence="3 6" id="KW-0808">Transferase</keyword>
<dbReference type="Proteomes" id="UP000292958">
    <property type="component" value="Unassembled WGS sequence"/>
</dbReference>
<evidence type="ECO:0000256" key="3">
    <source>
        <dbReference type="ARBA" id="ARBA00022679"/>
    </source>
</evidence>